<gene>
    <name evidence="7" type="primary">ERT1</name>
    <name evidence="7" type="ORF">H4R34_005413</name>
</gene>
<keyword evidence="8" id="KW-1185">Reference proteome</keyword>
<dbReference type="InterPro" id="IPR050335">
    <property type="entry name" value="ERT1_acuK_gluconeogen_tf"/>
</dbReference>
<accession>A0A9W8AWJ5</accession>
<dbReference type="OrthoDB" id="2538135at2759"/>
<reference evidence="7" key="1">
    <citation type="submission" date="2022-07" db="EMBL/GenBank/DDBJ databases">
        <title>Phylogenomic reconstructions and comparative analyses of Kickxellomycotina fungi.</title>
        <authorList>
            <person name="Reynolds N.K."/>
            <person name="Stajich J.E."/>
            <person name="Barry K."/>
            <person name="Grigoriev I.V."/>
            <person name="Crous P."/>
            <person name="Smith M.E."/>
        </authorList>
    </citation>
    <scope>NUCLEOTIDE SEQUENCE</scope>
    <source>
        <strain evidence="7">RSA 567</strain>
    </source>
</reference>
<dbReference type="PANTHER" id="PTHR47659">
    <property type="entry name" value="ZN(II)2CYS6 TRANSCRIPTION FACTOR (EUROFUNG)-RELATED"/>
    <property type="match status" value="1"/>
</dbReference>
<proteinExistence type="predicted"/>
<evidence type="ECO:0000313" key="8">
    <source>
        <dbReference type="Proteomes" id="UP001151582"/>
    </source>
</evidence>
<dbReference type="AlphaFoldDB" id="A0A9W8AWJ5"/>
<dbReference type="GO" id="GO:0003700">
    <property type="term" value="F:DNA-binding transcription factor activity"/>
    <property type="evidence" value="ECO:0007669"/>
    <property type="project" value="TreeGrafter"/>
</dbReference>
<dbReference type="GO" id="GO:0005634">
    <property type="term" value="C:nucleus"/>
    <property type="evidence" value="ECO:0007669"/>
    <property type="project" value="UniProtKB-SubCell"/>
</dbReference>
<evidence type="ECO:0000259" key="6">
    <source>
        <dbReference type="Pfam" id="PF24990"/>
    </source>
</evidence>
<dbReference type="Proteomes" id="UP001151582">
    <property type="component" value="Unassembled WGS sequence"/>
</dbReference>
<dbReference type="EMBL" id="JANBQB010001060">
    <property type="protein sequence ID" value="KAJ1972425.1"/>
    <property type="molecule type" value="Genomic_DNA"/>
</dbReference>
<organism evidence="7 8">
    <name type="scientific">Dimargaris verticillata</name>
    <dbReference type="NCBI Taxonomy" id="2761393"/>
    <lineage>
        <taxon>Eukaryota</taxon>
        <taxon>Fungi</taxon>
        <taxon>Fungi incertae sedis</taxon>
        <taxon>Zoopagomycota</taxon>
        <taxon>Kickxellomycotina</taxon>
        <taxon>Dimargaritomycetes</taxon>
        <taxon>Dimargaritales</taxon>
        <taxon>Dimargaritaceae</taxon>
        <taxon>Dimargaris</taxon>
    </lineage>
</organism>
<evidence type="ECO:0000256" key="3">
    <source>
        <dbReference type="ARBA" id="ARBA00023015"/>
    </source>
</evidence>
<keyword evidence="5" id="KW-0539">Nucleus</keyword>
<comment type="subcellular location">
    <subcellularLocation>
        <location evidence="1">Nucleus</location>
    </subcellularLocation>
</comment>
<name>A0A9W8AWJ5_9FUNG</name>
<keyword evidence="2" id="KW-0479">Metal-binding</keyword>
<protein>
    <submittedName>
        <fullName evidence="7">Transcriptional regulator of nonfermentable carbon utilization</fullName>
    </submittedName>
</protein>
<comment type="caution">
    <text evidence="7">The sequence shown here is derived from an EMBL/GenBank/DDBJ whole genome shotgun (WGS) entry which is preliminary data.</text>
</comment>
<evidence type="ECO:0000256" key="5">
    <source>
        <dbReference type="ARBA" id="ARBA00023242"/>
    </source>
</evidence>
<evidence type="ECO:0000313" key="7">
    <source>
        <dbReference type="EMBL" id="KAJ1972425.1"/>
    </source>
</evidence>
<dbReference type="PANTHER" id="PTHR47659:SF1">
    <property type="entry name" value="TRANSCRIPTION ACTIVATOR OF GLUCONEOGENESIS ERT1"/>
    <property type="match status" value="1"/>
</dbReference>
<dbReference type="Pfam" id="PF24990">
    <property type="entry name" value="PAS_13"/>
    <property type="match status" value="2"/>
</dbReference>
<sequence>MAYITPNGTYRTSGDVYKHVNEPFRYADGFHFLMGLVTDRLSKEDAIRICRAMAQFRPTFIALNMNLTTDDLIFMEKCFHRTLLELEKLISYSGTPTVVWRRTGEIALVGKEFAMLTGWSKEQLLGVDPSTRADRQKIALSQSISTATNGHLSGDSMSNAAASTSSPAPHQAASHRYIFEFMDNPSIVDYWEKFANHAYGDSEHAVMTTCQLLRPDQRKIPCTFCFTIKRDIFDIPLVVIGNFLPILS</sequence>
<dbReference type="GO" id="GO:0000977">
    <property type="term" value="F:RNA polymerase II transcription regulatory region sequence-specific DNA binding"/>
    <property type="evidence" value="ECO:0007669"/>
    <property type="project" value="TreeGrafter"/>
</dbReference>
<evidence type="ECO:0000256" key="4">
    <source>
        <dbReference type="ARBA" id="ARBA00023163"/>
    </source>
</evidence>
<evidence type="ECO:0000256" key="1">
    <source>
        <dbReference type="ARBA" id="ARBA00004123"/>
    </source>
</evidence>
<dbReference type="GO" id="GO:0009267">
    <property type="term" value="P:cellular response to starvation"/>
    <property type="evidence" value="ECO:0007669"/>
    <property type="project" value="TreeGrafter"/>
</dbReference>
<keyword evidence="3" id="KW-0805">Transcription regulation</keyword>
<keyword evidence="4" id="KW-0804">Transcription</keyword>
<feature type="domain" description="ERT1/acuK family PAS" evidence="6">
    <location>
        <begin position="217"/>
        <end position="245"/>
    </location>
</feature>
<dbReference type="GO" id="GO:0046872">
    <property type="term" value="F:metal ion binding"/>
    <property type="evidence" value="ECO:0007669"/>
    <property type="project" value="UniProtKB-KW"/>
</dbReference>
<dbReference type="InterPro" id="IPR056751">
    <property type="entry name" value="PAS_13"/>
</dbReference>
<evidence type="ECO:0000256" key="2">
    <source>
        <dbReference type="ARBA" id="ARBA00022723"/>
    </source>
</evidence>
<feature type="domain" description="ERT1/acuK family PAS" evidence="6">
    <location>
        <begin position="95"/>
        <end position="216"/>
    </location>
</feature>